<comment type="similarity">
    <text evidence="3 10">Belongs to the IPP transferase family.</text>
</comment>
<evidence type="ECO:0000256" key="3">
    <source>
        <dbReference type="ARBA" id="ARBA00005842"/>
    </source>
</evidence>
<dbReference type="Pfam" id="PF01715">
    <property type="entry name" value="IPPT"/>
    <property type="match status" value="1"/>
</dbReference>
<evidence type="ECO:0000256" key="8">
    <source>
        <dbReference type="ARBA" id="ARBA00022842"/>
    </source>
</evidence>
<organism evidence="12 13">
    <name type="scientific">Adhaeribacter soli</name>
    <dbReference type="NCBI Taxonomy" id="2607655"/>
    <lineage>
        <taxon>Bacteria</taxon>
        <taxon>Pseudomonadati</taxon>
        <taxon>Bacteroidota</taxon>
        <taxon>Cytophagia</taxon>
        <taxon>Cytophagales</taxon>
        <taxon>Hymenobacteraceae</taxon>
        <taxon>Adhaeribacter</taxon>
    </lineage>
</organism>
<dbReference type="InterPro" id="IPR027417">
    <property type="entry name" value="P-loop_NTPase"/>
</dbReference>
<feature type="region of interest" description="Interaction with substrate tRNA" evidence="10">
    <location>
        <begin position="38"/>
        <end position="41"/>
    </location>
</feature>
<evidence type="ECO:0000256" key="7">
    <source>
        <dbReference type="ARBA" id="ARBA00022840"/>
    </source>
</evidence>
<dbReference type="InterPro" id="IPR008144">
    <property type="entry name" value="Guanylate_kin-like_dom"/>
</dbReference>
<evidence type="ECO:0000256" key="9">
    <source>
        <dbReference type="ARBA" id="ARBA00049563"/>
    </source>
</evidence>
<dbReference type="Proteomes" id="UP000326570">
    <property type="component" value="Unassembled WGS sequence"/>
</dbReference>
<protein>
    <recommendedName>
        <fullName evidence="10">tRNA dimethylallyltransferase</fullName>
        <ecNumber evidence="10">2.5.1.75</ecNumber>
    </recommendedName>
    <alternativeName>
        <fullName evidence="10">Dimethylallyl diphosphate:tRNA dimethylallyltransferase</fullName>
        <shortName evidence="10">DMAPP:tRNA dimethylallyltransferase</shortName>
        <shortName evidence="10">DMATase</shortName>
    </alternativeName>
    <alternativeName>
        <fullName evidence="10">Isopentenyl-diphosphate:tRNA isopentenyltransferase</fullName>
        <shortName evidence="10">IPP transferase</shortName>
        <shortName evidence="10">IPPT</shortName>
        <shortName evidence="10">IPTase</shortName>
    </alternativeName>
</protein>
<dbReference type="EMBL" id="VTWT01000006">
    <property type="protein sequence ID" value="KAA9332708.1"/>
    <property type="molecule type" value="Genomic_DNA"/>
</dbReference>
<keyword evidence="13" id="KW-1185">Reference proteome</keyword>
<comment type="catalytic activity">
    <reaction evidence="9 10">
        <text>adenosine(37) in tRNA + dimethylallyl diphosphate = N(6)-dimethylallyladenosine(37) in tRNA + diphosphate</text>
        <dbReference type="Rhea" id="RHEA:26482"/>
        <dbReference type="Rhea" id="RHEA-COMP:10162"/>
        <dbReference type="Rhea" id="RHEA-COMP:10375"/>
        <dbReference type="ChEBI" id="CHEBI:33019"/>
        <dbReference type="ChEBI" id="CHEBI:57623"/>
        <dbReference type="ChEBI" id="CHEBI:74411"/>
        <dbReference type="ChEBI" id="CHEBI:74415"/>
        <dbReference type="EC" id="2.5.1.75"/>
    </reaction>
</comment>
<evidence type="ECO:0000256" key="4">
    <source>
        <dbReference type="ARBA" id="ARBA00022679"/>
    </source>
</evidence>
<evidence type="ECO:0000256" key="2">
    <source>
        <dbReference type="ARBA" id="ARBA00003213"/>
    </source>
</evidence>
<feature type="binding site" evidence="10">
    <location>
        <begin position="15"/>
        <end position="20"/>
    </location>
    <ligand>
        <name>substrate</name>
    </ligand>
</feature>
<keyword evidence="5 10" id="KW-0819">tRNA processing</keyword>
<dbReference type="SUPFAM" id="SSF52540">
    <property type="entry name" value="P-loop containing nucleoside triphosphate hydrolases"/>
    <property type="match status" value="2"/>
</dbReference>
<evidence type="ECO:0000313" key="13">
    <source>
        <dbReference type="Proteomes" id="UP000326570"/>
    </source>
</evidence>
<gene>
    <name evidence="10 12" type="primary">miaA</name>
    <name evidence="12" type="ORF">F0P94_11920</name>
</gene>
<feature type="domain" description="Guanylate kinase-like" evidence="11">
    <location>
        <begin position="6"/>
        <end position="80"/>
    </location>
</feature>
<feature type="site" description="Interaction with substrate tRNA" evidence="10">
    <location>
        <position position="126"/>
    </location>
</feature>
<dbReference type="GO" id="GO:0052381">
    <property type="term" value="F:tRNA dimethylallyltransferase activity"/>
    <property type="evidence" value="ECO:0007669"/>
    <property type="project" value="UniProtKB-UniRule"/>
</dbReference>
<dbReference type="PANTHER" id="PTHR11088">
    <property type="entry name" value="TRNA DIMETHYLALLYLTRANSFERASE"/>
    <property type="match status" value="1"/>
</dbReference>
<dbReference type="GO" id="GO:0006400">
    <property type="term" value="P:tRNA modification"/>
    <property type="evidence" value="ECO:0007669"/>
    <property type="project" value="TreeGrafter"/>
</dbReference>
<comment type="function">
    <text evidence="2 10">Catalyzes the transfer of a dimethylallyl group onto the adenine at position 37 in tRNAs that read codons beginning with uridine, leading to the formation of N6-(dimethylallyl)adenosine (i(6)A).</text>
</comment>
<dbReference type="PANTHER" id="PTHR11088:SF60">
    <property type="entry name" value="TRNA DIMETHYLALLYLTRANSFERASE"/>
    <property type="match status" value="1"/>
</dbReference>
<evidence type="ECO:0000256" key="1">
    <source>
        <dbReference type="ARBA" id="ARBA00001946"/>
    </source>
</evidence>
<dbReference type="InterPro" id="IPR039657">
    <property type="entry name" value="Dimethylallyltransferase"/>
</dbReference>
<dbReference type="GO" id="GO:0005524">
    <property type="term" value="F:ATP binding"/>
    <property type="evidence" value="ECO:0007669"/>
    <property type="project" value="UniProtKB-UniRule"/>
</dbReference>
<feature type="region of interest" description="Interaction with substrate tRNA" evidence="10">
    <location>
        <begin position="162"/>
        <end position="166"/>
    </location>
</feature>
<evidence type="ECO:0000313" key="12">
    <source>
        <dbReference type="EMBL" id="KAA9332708.1"/>
    </source>
</evidence>
<comment type="cofactor">
    <cofactor evidence="1 10">
        <name>Mg(2+)</name>
        <dbReference type="ChEBI" id="CHEBI:18420"/>
    </cofactor>
</comment>
<dbReference type="InterPro" id="IPR018022">
    <property type="entry name" value="IPT"/>
</dbReference>
<reference evidence="12 13" key="1">
    <citation type="submission" date="2019-09" db="EMBL/GenBank/DDBJ databases">
        <title>Genome sequence of Adhaeribacter sp. M2.</title>
        <authorList>
            <person name="Srinivasan S."/>
        </authorList>
    </citation>
    <scope>NUCLEOTIDE SEQUENCE [LARGE SCALE GENOMIC DNA]</scope>
    <source>
        <strain evidence="12 13">M2</strain>
    </source>
</reference>
<dbReference type="PROSITE" id="PS50052">
    <property type="entry name" value="GUANYLATE_KINASE_2"/>
    <property type="match status" value="1"/>
</dbReference>
<dbReference type="RefSeq" id="WP_150904121.1">
    <property type="nucleotide sequence ID" value="NZ_VTWT01000006.1"/>
</dbReference>
<keyword evidence="4 10" id="KW-0808">Transferase</keyword>
<accession>A0A5N1ISR7</accession>
<dbReference type="Gene3D" id="3.40.50.300">
    <property type="entry name" value="P-loop containing nucleotide triphosphate hydrolases"/>
    <property type="match status" value="1"/>
</dbReference>
<comment type="subunit">
    <text evidence="10">Monomer.</text>
</comment>
<evidence type="ECO:0000259" key="11">
    <source>
        <dbReference type="PROSITE" id="PS50052"/>
    </source>
</evidence>
<sequence length="306" mass="35504">MASPAKFLIVIAGPTAVGKTDLSIRLAKHFDTVILSADSRQFFREMHIGTAKPTPEEQQGVKHYFIDSHSISEEYNAGQFEADALEILDRVFQEKDIAILVGGSGLYVRALCEGMDEMPEVASEIRESLNKRLEEEGLEVLVQELEKLDPEYYAQVDKANPQRVVRALEVCLASGKPYSWFRSQQKKERPFQIIKIGLARDREELYQRIDLRMDLMLKQGLLEEAKALLPYKNHQALQTVGYSEIFDFLEGKYDWEETVRLLKRNSRRYAKRQLTWFRKDQGFKWFEASQENEILAYIEAEMKQPK</sequence>
<keyword evidence="7 10" id="KW-0067">ATP-binding</keyword>
<name>A0A5N1ISR7_9BACT</name>
<dbReference type="Gene3D" id="1.10.20.140">
    <property type="match status" value="1"/>
</dbReference>
<comment type="caution">
    <text evidence="10">Lacks conserved residue(s) required for the propagation of feature annotation.</text>
</comment>
<evidence type="ECO:0000256" key="5">
    <source>
        <dbReference type="ARBA" id="ARBA00022694"/>
    </source>
</evidence>
<evidence type="ECO:0000256" key="6">
    <source>
        <dbReference type="ARBA" id="ARBA00022741"/>
    </source>
</evidence>
<proteinExistence type="inferred from homology"/>
<dbReference type="EC" id="2.5.1.75" evidence="10"/>
<dbReference type="HAMAP" id="MF_00185">
    <property type="entry name" value="IPP_trans"/>
    <property type="match status" value="1"/>
</dbReference>
<feature type="binding site" evidence="10">
    <location>
        <begin position="13"/>
        <end position="20"/>
    </location>
    <ligand>
        <name>ATP</name>
        <dbReference type="ChEBI" id="CHEBI:30616"/>
    </ligand>
</feature>
<evidence type="ECO:0000256" key="10">
    <source>
        <dbReference type="HAMAP-Rule" id="MF_00185"/>
    </source>
</evidence>
<keyword evidence="8 10" id="KW-0460">Magnesium</keyword>
<comment type="caution">
    <text evidence="12">The sequence shown here is derived from an EMBL/GenBank/DDBJ whole genome shotgun (WGS) entry which is preliminary data.</text>
</comment>
<feature type="site" description="Interaction with substrate tRNA" evidence="10">
    <location>
        <position position="104"/>
    </location>
</feature>
<keyword evidence="6 10" id="KW-0547">Nucleotide-binding</keyword>
<dbReference type="NCBIfam" id="TIGR00174">
    <property type="entry name" value="miaA"/>
    <property type="match status" value="1"/>
</dbReference>
<dbReference type="AlphaFoldDB" id="A0A5N1ISR7"/>